<dbReference type="EMBL" id="BDGG01000002">
    <property type="protein sequence ID" value="GAU92958.1"/>
    <property type="molecule type" value="Genomic_DNA"/>
</dbReference>
<evidence type="ECO:0000313" key="12">
    <source>
        <dbReference type="EMBL" id="GAU92958.1"/>
    </source>
</evidence>
<sequence length="596" mass="65109">MTFFRFVPSPFGLPSAFYSGLQDRQEDKMDRSWHPYDAFPQSGMPTTHGSVLGQSVEQDWKPQDWEVISTIPNPWDPRFSSYTQAGFRSCISNQAFSGAHVYSSAMHAPSVAWPSQAEGASSSTVHMRNPMLSASAASSSMWCHSASAFSSKSPMVLSSTSPVQTSVIQTAGKVSHNLLNHAADNADSHEERHEKTEQADGMEGEGMTHNGESSAESPKLDTLTSMAPLQSTSDNQEDTTSTSHQVGSGILSAMHAGQAEASPVAQETLTEQEGMADHEGQQSGMDHGHLGQQHESSSATPMTMQGYADQYEDQQRNLHNHLRNSTQQMAVSLRYMGNYANQDMPNSTPTTPTINSTSQNSRRGRGRTVSEGRQCVNCGCEQTPLWRRDGNGQYLCNACGLYHKMNGSSRPLIKPKRRLVASKRTGTACANCKTDKTTLWRRDAKGNPVCNACGLYFKLHGVSRPITMKKEGIQTRNRKLSSKSKKGMSRGMNLPDMMKPMQFDKSQFRFTAVGHANPHSMMGMATYGSTHMPSYPYSFHPSQYGPLQGSMDHLGGGPSMMQQSQFTQSGFPSSQGMSVITGDHFLTNMNAMGGGM</sequence>
<organism evidence="12 13">
    <name type="scientific">Ramazzottius varieornatus</name>
    <name type="common">Water bear</name>
    <name type="synonym">Tardigrade</name>
    <dbReference type="NCBI Taxonomy" id="947166"/>
    <lineage>
        <taxon>Eukaryota</taxon>
        <taxon>Metazoa</taxon>
        <taxon>Ecdysozoa</taxon>
        <taxon>Tardigrada</taxon>
        <taxon>Eutardigrada</taxon>
        <taxon>Parachela</taxon>
        <taxon>Hypsibioidea</taxon>
        <taxon>Ramazzottiidae</taxon>
        <taxon>Ramazzottius</taxon>
    </lineage>
</organism>
<evidence type="ECO:0000313" key="13">
    <source>
        <dbReference type="Proteomes" id="UP000186922"/>
    </source>
</evidence>
<keyword evidence="2" id="KW-0479">Metal-binding</keyword>
<keyword evidence="4" id="KW-0862">Zinc</keyword>
<dbReference type="OrthoDB" id="515401at2759"/>
<dbReference type="GO" id="GO:0005634">
    <property type="term" value="C:nucleus"/>
    <property type="evidence" value="ECO:0007669"/>
    <property type="project" value="UniProtKB-SubCell"/>
</dbReference>
<keyword evidence="3 9" id="KW-0863">Zinc-finger</keyword>
<evidence type="ECO:0000256" key="6">
    <source>
        <dbReference type="ARBA" id="ARBA00023125"/>
    </source>
</evidence>
<feature type="domain" description="GATA-type" evidence="11">
    <location>
        <begin position="423"/>
        <end position="476"/>
    </location>
</feature>
<keyword evidence="8" id="KW-0539">Nucleus</keyword>
<dbReference type="GO" id="GO:0000981">
    <property type="term" value="F:DNA-binding transcription factor activity, RNA polymerase II-specific"/>
    <property type="evidence" value="ECO:0007669"/>
    <property type="project" value="TreeGrafter"/>
</dbReference>
<dbReference type="GO" id="GO:0045944">
    <property type="term" value="P:positive regulation of transcription by RNA polymerase II"/>
    <property type="evidence" value="ECO:0007669"/>
    <property type="project" value="TreeGrafter"/>
</dbReference>
<evidence type="ECO:0000256" key="5">
    <source>
        <dbReference type="ARBA" id="ARBA00023015"/>
    </source>
</evidence>
<evidence type="ECO:0000256" key="2">
    <source>
        <dbReference type="ARBA" id="ARBA00022723"/>
    </source>
</evidence>
<dbReference type="GO" id="GO:0045165">
    <property type="term" value="P:cell fate commitment"/>
    <property type="evidence" value="ECO:0007669"/>
    <property type="project" value="TreeGrafter"/>
</dbReference>
<dbReference type="PANTHER" id="PTHR10071">
    <property type="entry name" value="TRANSCRIPTION FACTOR GATA FAMILY MEMBER"/>
    <property type="match status" value="1"/>
</dbReference>
<evidence type="ECO:0000256" key="9">
    <source>
        <dbReference type="PROSITE-ProRule" id="PRU00094"/>
    </source>
</evidence>
<dbReference type="PRINTS" id="PR00619">
    <property type="entry name" value="GATAZNFINGER"/>
</dbReference>
<dbReference type="PANTHER" id="PTHR10071:SF281">
    <property type="entry name" value="BOX A-BINDING FACTOR-RELATED"/>
    <property type="match status" value="1"/>
</dbReference>
<dbReference type="FunFam" id="3.30.50.10:FF:000032">
    <property type="entry name" value="Transcription factor GATA-3"/>
    <property type="match status" value="1"/>
</dbReference>
<dbReference type="Proteomes" id="UP000186922">
    <property type="component" value="Unassembled WGS sequence"/>
</dbReference>
<evidence type="ECO:0000256" key="3">
    <source>
        <dbReference type="ARBA" id="ARBA00022771"/>
    </source>
</evidence>
<protein>
    <recommendedName>
        <fullName evidence="11">GATA-type domain-containing protein</fullName>
    </recommendedName>
</protein>
<dbReference type="AlphaFoldDB" id="A0A1D1V3C4"/>
<feature type="region of interest" description="Disordered" evidence="10">
    <location>
        <begin position="339"/>
        <end position="368"/>
    </location>
</feature>
<evidence type="ECO:0000259" key="11">
    <source>
        <dbReference type="PROSITE" id="PS50114"/>
    </source>
</evidence>
<evidence type="ECO:0000256" key="7">
    <source>
        <dbReference type="ARBA" id="ARBA00023163"/>
    </source>
</evidence>
<feature type="compositionally biased region" description="Basic residues" evidence="10">
    <location>
        <begin position="476"/>
        <end position="488"/>
    </location>
</feature>
<dbReference type="InterPro" id="IPR000679">
    <property type="entry name" value="Znf_GATA"/>
</dbReference>
<reference evidence="12 13" key="1">
    <citation type="journal article" date="2016" name="Nat. Commun.">
        <title>Extremotolerant tardigrade genome and improved radiotolerance of human cultured cells by tardigrade-unique protein.</title>
        <authorList>
            <person name="Hashimoto T."/>
            <person name="Horikawa D.D."/>
            <person name="Saito Y."/>
            <person name="Kuwahara H."/>
            <person name="Kozuka-Hata H."/>
            <person name="Shin-I T."/>
            <person name="Minakuchi Y."/>
            <person name="Ohishi K."/>
            <person name="Motoyama A."/>
            <person name="Aizu T."/>
            <person name="Enomoto A."/>
            <person name="Kondo K."/>
            <person name="Tanaka S."/>
            <person name="Hara Y."/>
            <person name="Koshikawa S."/>
            <person name="Sagara H."/>
            <person name="Miura T."/>
            <person name="Yokobori S."/>
            <person name="Miyagawa K."/>
            <person name="Suzuki Y."/>
            <person name="Kubo T."/>
            <person name="Oyama M."/>
            <person name="Kohara Y."/>
            <person name="Fujiyama A."/>
            <person name="Arakawa K."/>
            <person name="Katayama T."/>
            <person name="Toyoda A."/>
            <person name="Kunieda T."/>
        </authorList>
    </citation>
    <scope>NUCLEOTIDE SEQUENCE [LARGE SCALE GENOMIC DNA]</scope>
    <source>
        <strain evidence="12 13">YOKOZUNA-1</strain>
    </source>
</reference>
<dbReference type="GO" id="GO:0000122">
    <property type="term" value="P:negative regulation of transcription by RNA polymerase II"/>
    <property type="evidence" value="ECO:0007669"/>
    <property type="project" value="TreeGrafter"/>
</dbReference>
<dbReference type="PROSITE" id="PS00344">
    <property type="entry name" value="GATA_ZN_FINGER_1"/>
    <property type="match status" value="2"/>
</dbReference>
<dbReference type="PROSITE" id="PS50114">
    <property type="entry name" value="GATA_ZN_FINGER_2"/>
    <property type="match status" value="2"/>
</dbReference>
<evidence type="ECO:0000256" key="8">
    <source>
        <dbReference type="ARBA" id="ARBA00023242"/>
    </source>
</evidence>
<evidence type="ECO:0000256" key="1">
    <source>
        <dbReference type="ARBA" id="ARBA00004123"/>
    </source>
</evidence>
<keyword evidence="7" id="KW-0804">Transcription</keyword>
<keyword evidence="13" id="KW-1185">Reference proteome</keyword>
<dbReference type="SUPFAM" id="SSF57716">
    <property type="entry name" value="Glucocorticoid receptor-like (DNA-binding domain)"/>
    <property type="match status" value="2"/>
</dbReference>
<keyword evidence="5" id="KW-0805">Transcription regulation</keyword>
<dbReference type="InterPro" id="IPR013088">
    <property type="entry name" value="Znf_NHR/GATA"/>
</dbReference>
<evidence type="ECO:0000256" key="10">
    <source>
        <dbReference type="SAM" id="MobiDB-lite"/>
    </source>
</evidence>
<dbReference type="SMART" id="SM00401">
    <property type="entry name" value="ZnF_GATA"/>
    <property type="match status" value="2"/>
</dbReference>
<comment type="subcellular location">
    <subcellularLocation>
        <location evidence="1">Nucleus</location>
    </subcellularLocation>
</comment>
<dbReference type="STRING" id="947166.A0A1D1V3C4"/>
<gene>
    <name evidence="12" type="primary">RvY_04968-1</name>
    <name evidence="12" type="synonym">RvY_04968.1</name>
    <name evidence="12" type="ORF">RvY_04968</name>
</gene>
<accession>A0A1D1V3C4</accession>
<dbReference type="Gene3D" id="3.30.50.10">
    <property type="entry name" value="Erythroid Transcription Factor GATA-1, subunit A"/>
    <property type="match status" value="2"/>
</dbReference>
<dbReference type="InterPro" id="IPR039355">
    <property type="entry name" value="Transcription_factor_GATA"/>
</dbReference>
<comment type="caution">
    <text evidence="12">The sequence shown here is derived from an EMBL/GenBank/DDBJ whole genome shotgun (WGS) entry which is preliminary data.</text>
</comment>
<feature type="compositionally biased region" description="Polar residues" evidence="10">
    <location>
        <begin position="210"/>
        <end position="220"/>
    </location>
</feature>
<feature type="region of interest" description="Disordered" evidence="10">
    <location>
        <begin position="256"/>
        <end position="300"/>
    </location>
</feature>
<feature type="compositionally biased region" description="Basic and acidic residues" evidence="10">
    <location>
        <begin position="184"/>
        <end position="198"/>
    </location>
</feature>
<proteinExistence type="predicted"/>
<dbReference type="GO" id="GO:0008270">
    <property type="term" value="F:zinc ion binding"/>
    <property type="evidence" value="ECO:0007669"/>
    <property type="project" value="UniProtKB-KW"/>
</dbReference>
<dbReference type="CDD" id="cd00202">
    <property type="entry name" value="ZnF_GATA"/>
    <property type="match status" value="2"/>
</dbReference>
<feature type="compositionally biased region" description="Low complexity" evidence="10">
    <location>
        <begin position="345"/>
        <end position="361"/>
    </location>
</feature>
<name>A0A1D1V3C4_RAMVA</name>
<keyword evidence="6" id="KW-0238">DNA-binding</keyword>
<feature type="domain" description="GATA-type" evidence="11">
    <location>
        <begin position="369"/>
        <end position="424"/>
    </location>
</feature>
<dbReference type="GO" id="GO:0000978">
    <property type="term" value="F:RNA polymerase II cis-regulatory region sequence-specific DNA binding"/>
    <property type="evidence" value="ECO:0007669"/>
    <property type="project" value="TreeGrafter"/>
</dbReference>
<dbReference type="Pfam" id="PF00320">
    <property type="entry name" value="GATA"/>
    <property type="match status" value="2"/>
</dbReference>
<evidence type="ECO:0000256" key="4">
    <source>
        <dbReference type="ARBA" id="ARBA00022833"/>
    </source>
</evidence>
<feature type="region of interest" description="Disordered" evidence="10">
    <location>
        <begin position="473"/>
        <end position="496"/>
    </location>
</feature>
<feature type="region of interest" description="Disordered" evidence="10">
    <location>
        <begin position="183"/>
        <end position="220"/>
    </location>
</feature>